<reference evidence="2 3" key="1">
    <citation type="submission" date="2021-05" db="EMBL/GenBank/DDBJ databases">
        <title>Genome Assembly of Synthetic Allotetraploid Brassica napus Reveals Homoeologous Exchanges between Subgenomes.</title>
        <authorList>
            <person name="Davis J.T."/>
        </authorList>
    </citation>
    <scope>NUCLEOTIDE SEQUENCE [LARGE SCALE GENOMIC DNA]</scope>
    <source>
        <strain evidence="3">cv. Da-Ae</strain>
        <tissue evidence="2">Seedling</tissue>
    </source>
</reference>
<evidence type="ECO:0000313" key="3">
    <source>
        <dbReference type="Proteomes" id="UP000824890"/>
    </source>
</evidence>
<gene>
    <name evidence="2" type="ORF">HID58_055092</name>
</gene>
<protein>
    <recommendedName>
        <fullName evidence="1">SDE2/SF3A3 SAP domain-containing protein</fullName>
    </recommendedName>
</protein>
<dbReference type="EMBL" id="JAGKQM010000013">
    <property type="protein sequence ID" value="KAH0892663.1"/>
    <property type="molecule type" value="Genomic_DNA"/>
</dbReference>
<organism evidence="2 3">
    <name type="scientific">Brassica napus</name>
    <name type="common">Rape</name>
    <dbReference type="NCBI Taxonomy" id="3708"/>
    <lineage>
        <taxon>Eukaryota</taxon>
        <taxon>Viridiplantae</taxon>
        <taxon>Streptophyta</taxon>
        <taxon>Embryophyta</taxon>
        <taxon>Tracheophyta</taxon>
        <taxon>Spermatophyta</taxon>
        <taxon>Magnoliopsida</taxon>
        <taxon>eudicotyledons</taxon>
        <taxon>Gunneridae</taxon>
        <taxon>Pentapetalae</taxon>
        <taxon>rosids</taxon>
        <taxon>malvids</taxon>
        <taxon>Brassicales</taxon>
        <taxon>Brassicaceae</taxon>
        <taxon>Brassiceae</taxon>
        <taxon>Brassica</taxon>
    </lineage>
</organism>
<comment type="caution">
    <text evidence="2">The sequence shown here is derived from an EMBL/GenBank/DDBJ whole genome shotgun (WGS) entry which is preliminary data.</text>
</comment>
<name>A0ABQ8AJQ0_BRANA</name>
<sequence>MASFRFEDSNYAKKLFRLSSLFYGARRRLSFFLIRVDNDSRGDIQLSDYRMGALIDTVDNHEGPVCSHSIAFRLLKRTRSQYHTGSTSFMDLARSLNARYVGTVSTWVEGLLRDISKRVSPPNGGQNLKKTYSDLQRQDVGPEKLKEALGALGLKVGGTLQQRAERLFLTKTKSLKCSNFYFRTTTVRLSALDVQASQLHQNLFRVRVELTVIVATRISPKFVGGQNHLSTIPSGASCSTSSTKYGGVKKIVSVTVSELNAYALNASSSVTYLALYVCPASAQMVRS</sequence>
<proteinExistence type="predicted"/>
<accession>A0ABQ8AJQ0</accession>
<keyword evidence="3" id="KW-1185">Reference proteome</keyword>
<dbReference type="Pfam" id="PF13297">
    <property type="entry name" value="SDE2_2C"/>
    <property type="match status" value="1"/>
</dbReference>
<feature type="domain" description="SDE2/SF3A3 SAP" evidence="1">
    <location>
        <begin position="132"/>
        <end position="176"/>
    </location>
</feature>
<evidence type="ECO:0000259" key="1">
    <source>
        <dbReference type="Pfam" id="PF13297"/>
    </source>
</evidence>
<dbReference type="InterPro" id="IPR025086">
    <property type="entry name" value="SDE2/SF3A3_SAP"/>
</dbReference>
<evidence type="ECO:0000313" key="2">
    <source>
        <dbReference type="EMBL" id="KAH0892663.1"/>
    </source>
</evidence>
<dbReference type="Proteomes" id="UP000824890">
    <property type="component" value="Unassembled WGS sequence"/>
</dbReference>